<dbReference type="InParanoid" id="G0ML03"/>
<dbReference type="STRING" id="135651.G0ML03"/>
<accession>G0ML03</accession>
<keyword evidence="2" id="KW-1185">Reference proteome</keyword>
<name>G0ML03_CAEBE</name>
<evidence type="ECO:0000313" key="1">
    <source>
        <dbReference type="EMBL" id="EGT34744.1"/>
    </source>
</evidence>
<dbReference type="OrthoDB" id="5862088at2759"/>
<dbReference type="Proteomes" id="UP000008068">
    <property type="component" value="Unassembled WGS sequence"/>
</dbReference>
<reference evidence="2" key="1">
    <citation type="submission" date="2011-07" db="EMBL/GenBank/DDBJ databases">
        <authorList>
            <consortium name="Caenorhabditis brenneri Sequencing and Analysis Consortium"/>
            <person name="Wilson R.K."/>
        </authorList>
    </citation>
    <scope>NUCLEOTIDE SEQUENCE [LARGE SCALE GENOMIC DNA]</scope>
    <source>
        <strain evidence="2">PB2801</strain>
    </source>
</reference>
<dbReference type="EMBL" id="GL379799">
    <property type="protein sequence ID" value="EGT34744.1"/>
    <property type="molecule type" value="Genomic_DNA"/>
</dbReference>
<dbReference type="HOGENOM" id="CLU_1143415_0_0_1"/>
<dbReference type="AlphaFoldDB" id="G0ML03"/>
<proteinExistence type="predicted"/>
<dbReference type="eggNOG" id="ENOG502SU9J">
    <property type="taxonomic scope" value="Eukaryota"/>
</dbReference>
<evidence type="ECO:0000313" key="2">
    <source>
        <dbReference type="Proteomes" id="UP000008068"/>
    </source>
</evidence>
<gene>
    <name evidence="1" type="ORF">CAEBREN_03375</name>
</gene>
<dbReference type="FunCoup" id="G0ML03">
    <property type="interactions" value="275"/>
</dbReference>
<sequence length="243" mass="27665">MNAFEIINPNETDENKLPNGVELLHHDENAFTNRYLTGKSFDDVEKKVVGDETEKGIHFGVDFKLHQDALNKFDSVGQQIQSNSCVLQHNLVMYSFVYTISVVKKDEKDDLLCKLSIVPFNHTYRYPIGMAKGGVPITFKPEAPELKDVKWILKNGEELDICKEVNGSYSCNVLVTLESFKNFIENGVAILRVEMTIEKEYFEIGEYLNLNLKEASVAPNSIKILDKILNEEEFPKVIGTLRQ</sequence>
<protein>
    <submittedName>
        <fullName evidence="1">Uncharacterized protein</fullName>
    </submittedName>
</protein>
<organism evidence="2">
    <name type="scientific">Caenorhabditis brenneri</name>
    <name type="common">Nematode worm</name>
    <dbReference type="NCBI Taxonomy" id="135651"/>
    <lineage>
        <taxon>Eukaryota</taxon>
        <taxon>Metazoa</taxon>
        <taxon>Ecdysozoa</taxon>
        <taxon>Nematoda</taxon>
        <taxon>Chromadorea</taxon>
        <taxon>Rhabditida</taxon>
        <taxon>Rhabditina</taxon>
        <taxon>Rhabditomorpha</taxon>
        <taxon>Rhabditoidea</taxon>
        <taxon>Rhabditidae</taxon>
        <taxon>Peloderinae</taxon>
        <taxon>Caenorhabditis</taxon>
    </lineage>
</organism>